<comment type="caution">
    <text evidence="1">The sequence shown here is derived from an EMBL/GenBank/DDBJ whole genome shotgun (WGS) entry which is preliminary data.</text>
</comment>
<dbReference type="Proteomes" id="UP001151532">
    <property type="component" value="Chromosome 14"/>
</dbReference>
<keyword evidence="2" id="KW-1185">Reference proteome</keyword>
<reference evidence="1" key="1">
    <citation type="submission" date="2022-11" db="EMBL/GenBank/DDBJ databases">
        <authorList>
            <person name="Hyden B.L."/>
            <person name="Feng K."/>
            <person name="Yates T."/>
            <person name="Jawdy S."/>
            <person name="Smart L.B."/>
            <person name="Muchero W."/>
        </authorList>
    </citation>
    <scope>NUCLEOTIDE SEQUENCE</scope>
    <source>
        <tissue evidence="1">Shoot tip</tissue>
    </source>
</reference>
<proteinExistence type="predicted"/>
<organism evidence="1 2">
    <name type="scientific">Salix purpurea</name>
    <name type="common">Purple osier willow</name>
    <dbReference type="NCBI Taxonomy" id="77065"/>
    <lineage>
        <taxon>Eukaryota</taxon>
        <taxon>Viridiplantae</taxon>
        <taxon>Streptophyta</taxon>
        <taxon>Embryophyta</taxon>
        <taxon>Tracheophyta</taxon>
        <taxon>Spermatophyta</taxon>
        <taxon>Magnoliopsida</taxon>
        <taxon>eudicotyledons</taxon>
        <taxon>Gunneridae</taxon>
        <taxon>Pentapetalae</taxon>
        <taxon>rosids</taxon>
        <taxon>fabids</taxon>
        <taxon>Malpighiales</taxon>
        <taxon>Salicaceae</taxon>
        <taxon>Saliceae</taxon>
        <taxon>Salix</taxon>
    </lineage>
</organism>
<name>A0A9Q0SJH5_SALPP</name>
<dbReference type="AlphaFoldDB" id="A0A9Q0SJH5"/>
<evidence type="ECO:0000313" key="1">
    <source>
        <dbReference type="EMBL" id="KAJ6680074.1"/>
    </source>
</evidence>
<reference evidence="1" key="2">
    <citation type="journal article" date="2023" name="Int. J. Mol. Sci.">
        <title>De Novo Assembly and Annotation of 11 Diverse Shrub Willow (Salix) Genomes Reveals Novel Gene Organization in Sex-Linked Regions.</title>
        <authorList>
            <person name="Hyden B."/>
            <person name="Feng K."/>
            <person name="Yates T.B."/>
            <person name="Jawdy S."/>
            <person name="Cereghino C."/>
            <person name="Smart L.B."/>
            <person name="Muchero W."/>
        </authorList>
    </citation>
    <scope>NUCLEOTIDE SEQUENCE</scope>
    <source>
        <tissue evidence="1">Shoot tip</tissue>
    </source>
</reference>
<evidence type="ECO:0000313" key="2">
    <source>
        <dbReference type="Proteomes" id="UP001151532"/>
    </source>
</evidence>
<accession>A0A9Q0SJH5</accession>
<gene>
    <name evidence="1" type="ORF">OIU79_019727</name>
</gene>
<protein>
    <submittedName>
        <fullName evidence="1">Uncharacterized protein</fullName>
    </submittedName>
</protein>
<dbReference type="EMBL" id="JAPFFK010000020">
    <property type="protein sequence ID" value="KAJ6680074.1"/>
    <property type="molecule type" value="Genomic_DNA"/>
</dbReference>
<sequence length="37" mass="4185">MVCKTDLYFVHRGHASALLMHPRIDRTVDAALHQLPA</sequence>
<feature type="non-terminal residue" evidence="1">
    <location>
        <position position="37"/>
    </location>
</feature>